<dbReference type="SUPFAM" id="SSF81296">
    <property type="entry name" value="E set domains"/>
    <property type="match status" value="1"/>
</dbReference>
<keyword evidence="3" id="KW-0812">Transmembrane</keyword>
<dbReference type="OrthoDB" id="531008at2759"/>
<evidence type="ECO:0000256" key="3">
    <source>
        <dbReference type="SAM" id="Phobius"/>
    </source>
</evidence>
<gene>
    <name evidence="5" type="ORF">GGI25_003814</name>
</gene>
<dbReference type="Proteomes" id="UP001151518">
    <property type="component" value="Unassembled WGS sequence"/>
</dbReference>
<dbReference type="PANTHER" id="PTHR10343:SF84">
    <property type="entry name" value="5'-AMP-ACTIVATED PROTEIN KINASE SUBUNIT BETA-1"/>
    <property type="match status" value="1"/>
</dbReference>
<feature type="compositionally biased region" description="Polar residues" evidence="2">
    <location>
        <begin position="127"/>
        <end position="139"/>
    </location>
</feature>
<dbReference type="EMBL" id="JANBTW010000044">
    <property type="protein sequence ID" value="KAJ2675977.1"/>
    <property type="molecule type" value="Genomic_DNA"/>
</dbReference>
<dbReference type="PANTHER" id="PTHR10343">
    <property type="entry name" value="5'-AMP-ACTIVATED PROTEIN KINASE , BETA SUBUNIT"/>
    <property type="match status" value="1"/>
</dbReference>
<name>A0A9W8G640_9FUNG</name>
<evidence type="ECO:0000313" key="6">
    <source>
        <dbReference type="Proteomes" id="UP001151518"/>
    </source>
</evidence>
<feature type="domain" description="AMP-activated protein kinase glycogen-binding" evidence="4">
    <location>
        <begin position="9"/>
        <end position="98"/>
    </location>
</feature>
<dbReference type="Pfam" id="PF16561">
    <property type="entry name" value="AMPK1_CBM"/>
    <property type="match status" value="1"/>
</dbReference>
<organism evidence="5 6">
    <name type="scientific">Coemansia spiralis</name>
    <dbReference type="NCBI Taxonomy" id="417178"/>
    <lineage>
        <taxon>Eukaryota</taxon>
        <taxon>Fungi</taxon>
        <taxon>Fungi incertae sedis</taxon>
        <taxon>Zoopagomycota</taxon>
        <taxon>Kickxellomycotina</taxon>
        <taxon>Kickxellomycetes</taxon>
        <taxon>Kickxellales</taxon>
        <taxon>Kickxellaceae</taxon>
        <taxon>Coemansia</taxon>
    </lineage>
</organism>
<dbReference type="InterPro" id="IPR050827">
    <property type="entry name" value="CRP1_MDG1_kinase"/>
</dbReference>
<keyword evidence="3" id="KW-0472">Membrane</keyword>
<dbReference type="InterPro" id="IPR032640">
    <property type="entry name" value="AMPK1_CBM"/>
</dbReference>
<comment type="similarity">
    <text evidence="1">Belongs to the 5'-AMP-activated protein kinase beta subunit family.</text>
</comment>
<feature type="region of interest" description="Disordered" evidence="2">
    <location>
        <begin position="99"/>
        <end position="142"/>
    </location>
</feature>
<evidence type="ECO:0000259" key="4">
    <source>
        <dbReference type="Pfam" id="PF16561"/>
    </source>
</evidence>
<feature type="compositionally biased region" description="Basic and acidic residues" evidence="2">
    <location>
        <begin position="116"/>
        <end position="126"/>
    </location>
</feature>
<dbReference type="Gene3D" id="2.60.40.10">
    <property type="entry name" value="Immunoglobulins"/>
    <property type="match status" value="1"/>
</dbReference>
<protein>
    <recommendedName>
        <fullName evidence="4">AMP-activated protein kinase glycogen-binding domain-containing protein</fullName>
    </recommendedName>
</protein>
<evidence type="ECO:0000313" key="5">
    <source>
        <dbReference type="EMBL" id="KAJ2675977.1"/>
    </source>
</evidence>
<reference evidence="5" key="1">
    <citation type="submission" date="2022-07" db="EMBL/GenBank/DDBJ databases">
        <title>Phylogenomic reconstructions and comparative analyses of Kickxellomycotina fungi.</title>
        <authorList>
            <person name="Reynolds N.K."/>
            <person name="Stajich J.E."/>
            <person name="Barry K."/>
            <person name="Grigoriev I.V."/>
            <person name="Crous P."/>
            <person name="Smith M.E."/>
        </authorList>
    </citation>
    <scope>NUCLEOTIDE SEQUENCE</scope>
    <source>
        <strain evidence="5">NRRL 3115</strain>
    </source>
</reference>
<feature type="transmembrane region" description="Helical" evidence="3">
    <location>
        <begin position="202"/>
        <end position="224"/>
    </location>
</feature>
<dbReference type="InterPro" id="IPR014756">
    <property type="entry name" value="Ig_E-set"/>
</dbReference>
<dbReference type="CDD" id="cd02859">
    <property type="entry name" value="E_set_AMPKbeta_like_N"/>
    <property type="match status" value="1"/>
</dbReference>
<comment type="caution">
    <text evidence="5">The sequence shown here is derived from an EMBL/GenBank/DDBJ whole genome shotgun (WGS) entry which is preliminary data.</text>
</comment>
<dbReference type="AlphaFoldDB" id="A0A9W8G640"/>
<sequence length="225" mass="24653">MQADASYITTIVWPGGEASGVAIRGTFSDDKDEWWQGDIPLQRSVDGSQFSVALALRPGRYEFKFVVNGDDWRINTAKYECVDDGNGNTNNLIVVTQQSSIPDKTKRSSAPNVKVSIDDKKAKESSNTENTRLLDTGSNADGHKISGYSSTISHSLANESDNSRGDSDDTCTTHTQVTIPDDDPPHQGSINVHRRHCSGLTFFYIACTAIVCFAIFGTMCTYFYS</sequence>
<accession>A0A9W8G640</accession>
<dbReference type="InterPro" id="IPR013783">
    <property type="entry name" value="Ig-like_fold"/>
</dbReference>
<keyword evidence="3" id="KW-1133">Transmembrane helix</keyword>
<proteinExistence type="inferred from homology"/>
<evidence type="ECO:0000256" key="1">
    <source>
        <dbReference type="ARBA" id="ARBA00010926"/>
    </source>
</evidence>
<evidence type="ECO:0000256" key="2">
    <source>
        <dbReference type="SAM" id="MobiDB-lite"/>
    </source>
</evidence>